<evidence type="ECO:0008006" key="2">
    <source>
        <dbReference type="Google" id="ProtNLM"/>
    </source>
</evidence>
<sequence length="209" mass="21692">MAITQGMYVAGAGLLTAYASSEAKKAEAIGQQTSYLLQARNALEVANVRADLDAEYGAIQAGRLLQKAKTEELNWKIAGNTLLRRERESNAAVRARAAANGIDYGGGSALAIQQQNTQATLMDVGIADMNALAARVLGFEDASAMLESTEIQNIMNKYAAGAQAGQYTQAAAATKRTGGLMSTYTLGAGLVNFGIAVSGEKGGKTPPAK</sequence>
<name>A0A6J7X268_9CAUD</name>
<evidence type="ECO:0000313" key="1">
    <source>
        <dbReference type="EMBL" id="CAB5223218.1"/>
    </source>
</evidence>
<protein>
    <recommendedName>
        <fullName evidence="2">Internal virion protein</fullName>
    </recommendedName>
</protein>
<reference evidence="1" key="1">
    <citation type="submission" date="2020-05" db="EMBL/GenBank/DDBJ databases">
        <authorList>
            <person name="Chiriac C."/>
            <person name="Salcher M."/>
            <person name="Ghai R."/>
            <person name="Kavagutti S V."/>
        </authorList>
    </citation>
    <scope>NUCLEOTIDE SEQUENCE</scope>
</reference>
<gene>
    <name evidence="1" type="ORF">UFOVP382_11</name>
</gene>
<accession>A0A6J7X268</accession>
<organism evidence="1">
    <name type="scientific">uncultured Caudovirales phage</name>
    <dbReference type="NCBI Taxonomy" id="2100421"/>
    <lineage>
        <taxon>Viruses</taxon>
        <taxon>Duplodnaviria</taxon>
        <taxon>Heunggongvirae</taxon>
        <taxon>Uroviricota</taxon>
        <taxon>Caudoviricetes</taxon>
        <taxon>Peduoviridae</taxon>
        <taxon>Maltschvirus</taxon>
        <taxon>Maltschvirus maltsch</taxon>
    </lineage>
</organism>
<dbReference type="EMBL" id="LR798319">
    <property type="protein sequence ID" value="CAB5223218.1"/>
    <property type="molecule type" value="Genomic_DNA"/>
</dbReference>
<proteinExistence type="predicted"/>